<evidence type="ECO:0000313" key="1">
    <source>
        <dbReference type="EMBL" id="EFA42787.1"/>
    </source>
</evidence>
<accession>D1Q0P0</accession>
<proteinExistence type="predicted"/>
<keyword evidence="2" id="KW-1185">Reference proteome</keyword>
<organism evidence="1 2">
    <name type="scientific">Hallella bergensis DSM 17361</name>
    <dbReference type="NCBI Taxonomy" id="585502"/>
    <lineage>
        <taxon>Bacteria</taxon>
        <taxon>Pseudomonadati</taxon>
        <taxon>Bacteroidota</taxon>
        <taxon>Bacteroidia</taxon>
        <taxon>Bacteroidales</taxon>
        <taxon>Prevotellaceae</taxon>
        <taxon>Hallella</taxon>
    </lineage>
</organism>
<evidence type="ECO:0000313" key="2">
    <source>
        <dbReference type="Proteomes" id="UP000003160"/>
    </source>
</evidence>
<sequence>MALGIISSSNHVWGYKKNASADWLLSGSAKGFYLVTCYLEDLLSIS</sequence>
<dbReference type="AlphaFoldDB" id="D1Q0P0"/>
<dbReference type="HOGENOM" id="CLU_3187232_0_0_10"/>
<dbReference type="EMBL" id="ACKS01000110">
    <property type="protein sequence ID" value="EFA42787.1"/>
    <property type="molecule type" value="Genomic_DNA"/>
</dbReference>
<reference evidence="1 2" key="1">
    <citation type="submission" date="2009-10" db="EMBL/GenBank/DDBJ databases">
        <authorList>
            <person name="Qin X."/>
            <person name="Bachman B."/>
            <person name="Battles P."/>
            <person name="Bell A."/>
            <person name="Bess C."/>
            <person name="Bickham C."/>
            <person name="Chaboub L."/>
            <person name="Chen D."/>
            <person name="Coyle M."/>
            <person name="Deiros D.R."/>
            <person name="Dinh H."/>
            <person name="Forbes L."/>
            <person name="Fowler G."/>
            <person name="Francisco L."/>
            <person name="Fu Q."/>
            <person name="Gubbala S."/>
            <person name="Hale W."/>
            <person name="Han Y."/>
            <person name="Hemphill L."/>
            <person name="Highlander S.K."/>
            <person name="Hirani K."/>
            <person name="Hogues M."/>
            <person name="Jackson L."/>
            <person name="Jakkamsetti A."/>
            <person name="Javaid M."/>
            <person name="Jiang H."/>
            <person name="Korchina V."/>
            <person name="Kovar C."/>
            <person name="Lara F."/>
            <person name="Lee S."/>
            <person name="Mata R."/>
            <person name="Mathew T."/>
            <person name="Moen C."/>
            <person name="Morales K."/>
            <person name="Munidasa M."/>
            <person name="Nazareth L."/>
            <person name="Ngo R."/>
            <person name="Nguyen L."/>
            <person name="Okwuonu G."/>
            <person name="Ongeri F."/>
            <person name="Patil S."/>
            <person name="Petrosino J."/>
            <person name="Pham C."/>
            <person name="Pham P."/>
            <person name="Pu L.-L."/>
            <person name="Puazo M."/>
            <person name="Raj R."/>
            <person name="Reid J."/>
            <person name="Rouhana J."/>
            <person name="Saada N."/>
            <person name="Shang Y."/>
            <person name="Simmons D."/>
            <person name="Thornton R."/>
            <person name="Warren J."/>
            <person name="Weissenberger G."/>
            <person name="Zhang J."/>
            <person name="Zhang L."/>
            <person name="Zhou C."/>
            <person name="Zhu D."/>
            <person name="Muzny D."/>
            <person name="Worley K."/>
            <person name="Gibbs R."/>
        </authorList>
    </citation>
    <scope>NUCLEOTIDE SEQUENCE [LARGE SCALE GENOMIC DNA]</scope>
    <source>
        <strain evidence="1 2">DSM 17361</strain>
    </source>
</reference>
<protein>
    <submittedName>
        <fullName evidence="1">Uncharacterized protein</fullName>
    </submittedName>
</protein>
<name>D1Q0P0_9BACT</name>
<comment type="caution">
    <text evidence="1">The sequence shown here is derived from an EMBL/GenBank/DDBJ whole genome shotgun (WGS) entry which is preliminary data.</text>
</comment>
<gene>
    <name evidence="1" type="ORF">HMPREF0645_2775</name>
</gene>
<dbReference type="Proteomes" id="UP000003160">
    <property type="component" value="Unassembled WGS sequence"/>
</dbReference>